<evidence type="ECO:0000313" key="2">
    <source>
        <dbReference type="Proteomes" id="UP000030686"/>
    </source>
</evidence>
<keyword evidence="2" id="KW-1185">Reference proteome</keyword>
<organism evidence="1 2">
    <name type="scientific">Penicillium roqueforti (strain FM164)</name>
    <dbReference type="NCBI Taxonomy" id="1365484"/>
    <lineage>
        <taxon>Eukaryota</taxon>
        <taxon>Fungi</taxon>
        <taxon>Dikarya</taxon>
        <taxon>Ascomycota</taxon>
        <taxon>Pezizomycotina</taxon>
        <taxon>Eurotiomycetes</taxon>
        <taxon>Eurotiomycetidae</taxon>
        <taxon>Eurotiales</taxon>
        <taxon>Aspergillaceae</taxon>
        <taxon>Penicillium</taxon>
    </lineage>
</organism>
<proteinExistence type="predicted"/>
<protein>
    <submittedName>
        <fullName evidence="1">Genomic scaffold, ProqFM164S02</fullName>
    </submittedName>
</protein>
<accession>W6QFH6</accession>
<sequence length="65" mass="7891">MLFYAYDLHRYDDLFNRMYPEKTVEKAISPESLAIRLICSNIRSLFELEFFYDQLTGNCGFRYYV</sequence>
<evidence type="ECO:0000313" key="1">
    <source>
        <dbReference type="EMBL" id="CDM32904.1"/>
    </source>
</evidence>
<gene>
    <name evidence="1" type="ORF">PROQFM164_S02g003055</name>
</gene>
<name>W6QFH6_PENRF</name>
<reference evidence="1" key="1">
    <citation type="journal article" date="2014" name="Nat. Commun.">
        <title>Multiple recent horizontal transfers of a large genomic region in cheese making fungi.</title>
        <authorList>
            <person name="Cheeseman K."/>
            <person name="Ropars J."/>
            <person name="Renault P."/>
            <person name="Dupont J."/>
            <person name="Gouzy J."/>
            <person name="Branca A."/>
            <person name="Abraham A.L."/>
            <person name="Ceppi M."/>
            <person name="Conseiller E."/>
            <person name="Debuchy R."/>
            <person name="Malagnac F."/>
            <person name="Goarin A."/>
            <person name="Silar P."/>
            <person name="Lacoste S."/>
            <person name="Sallet E."/>
            <person name="Bensimon A."/>
            <person name="Giraud T."/>
            <person name="Brygoo Y."/>
        </authorList>
    </citation>
    <scope>NUCLEOTIDE SEQUENCE [LARGE SCALE GENOMIC DNA]</scope>
    <source>
        <strain evidence="1">FM164</strain>
    </source>
</reference>
<dbReference type="AlphaFoldDB" id="W6QFH6"/>
<dbReference type="EMBL" id="HG792016">
    <property type="protein sequence ID" value="CDM32904.1"/>
    <property type="molecule type" value="Genomic_DNA"/>
</dbReference>
<dbReference type="Proteomes" id="UP000030686">
    <property type="component" value="Unassembled WGS sequence"/>
</dbReference>